<feature type="coiled-coil region" evidence="1">
    <location>
        <begin position="147"/>
        <end position="181"/>
    </location>
</feature>
<evidence type="ECO:0000256" key="2">
    <source>
        <dbReference type="SAM" id="MobiDB-lite"/>
    </source>
</evidence>
<dbReference type="EMBL" id="BNCQ01000081">
    <property type="protein sequence ID" value="GIM16591.1"/>
    <property type="molecule type" value="Genomic_DNA"/>
</dbReference>
<organism evidence="3 4">
    <name type="scientific">Volvox reticuliferus</name>
    <dbReference type="NCBI Taxonomy" id="1737510"/>
    <lineage>
        <taxon>Eukaryota</taxon>
        <taxon>Viridiplantae</taxon>
        <taxon>Chlorophyta</taxon>
        <taxon>core chlorophytes</taxon>
        <taxon>Chlorophyceae</taxon>
        <taxon>CS clade</taxon>
        <taxon>Chlamydomonadales</taxon>
        <taxon>Volvocaceae</taxon>
        <taxon>Volvox</taxon>
    </lineage>
</organism>
<evidence type="ECO:0000256" key="1">
    <source>
        <dbReference type="SAM" id="Coils"/>
    </source>
</evidence>
<accession>A0A8J4LZG8</accession>
<feature type="non-terminal residue" evidence="3">
    <location>
        <position position="1"/>
    </location>
</feature>
<sequence length="960" mass="103332">LDALRQELRAAQLAAEDAARRESVTHMDVQELEALLRELDRDLEVEVNAVWRALRAERADSLFGVPEGGAVAPARRWRPVLQALVGILKRNANEAERQSHALDQARERISSMEAQVVRSNELASSLAAHQQLKAAHLTELEESHRSIAIMDQALADANRECQRLHRQVEELTAAHKALSLENAAREARLQSQANEREATLQAQLADKDDRLRSVLGDQEKRIQALTSEWEAKLAAQAVERDARLHSTVLDAEARLQATVTEREARLVAAVADGEARLHKAVLDADARYHEAVSEREARLATLVSERDALQRQISAMTVMQSEDKQERDVLRLRAHRRDHLLNIVWSELRAIKQASLGPGLGVASSPPQRASQTLHSPTQRSSAGALPSSPSMGTMGLGLGAGSGAGEPDGNVDWEDASCQERLIKGLTTLRVQVGKLQAELNGLRPGIGMTEELTGKLAATKARLADAQRSTEELTSRVVGLEMELRDEQSTRSSLQQQLASGEAATASLQSSLVEAKQTITALQEEVAVLTKSRDTWKETATQQEAQLRELYSEGETRAGELSRLRSEAQSANTEASGASARARLLESQLQDAKGQLETLTARLAATDRALSDANARAASLNGQLVLAESETRLKTQELLARVQAAEDNERLAKANAKEAMERLESRLREATEQGAKLVGDLDSLRAERTEAQLRADDLQRHLAEARARLADLEHVAKQLHKLMAERDTLQEQVNTLRNTNAQDEARSLRRTLDSTQEQLQRTTEEKMRLAAQVEAQRLEAIMNNMAPRTAGRIGALARPAAATGALAPELGSVVGGAPATAAFARPYTGLSYTGVGSYAPQPVVGTCGSLPSVTRPAYAVATTPFTPTSTSTTSNTPSAASVYEATVKKAAAAAAAARVSYGSGGGGAAISYGGAPGSYGGAAVVEEPPLTTVRVHVRTSPTHSNVYATTATPSAPTR</sequence>
<keyword evidence="1" id="KW-0175">Coiled coil</keyword>
<feature type="region of interest" description="Disordered" evidence="2">
    <location>
        <begin position="359"/>
        <end position="409"/>
    </location>
</feature>
<reference evidence="3" key="1">
    <citation type="journal article" date="2021" name="Proc. Natl. Acad. Sci. U.S.A.">
        <title>Three genomes in the algal genus Volvox reveal the fate of a haploid sex-determining region after a transition to homothallism.</title>
        <authorList>
            <person name="Yamamoto K."/>
            <person name="Hamaji T."/>
            <person name="Kawai-Toyooka H."/>
            <person name="Matsuzaki R."/>
            <person name="Takahashi F."/>
            <person name="Nishimura Y."/>
            <person name="Kawachi M."/>
            <person name="Noguchi H."/>
            <person name="Minakuchi Y."/>
            <person name="Umen J.G."/>
            <person name="Toyoda A."/>
            <person name="Nozaki H."/>
        </authorList>
    </citation>
    <scope>NUCLEOTIDE SEQUENCE</scope>
    <source>
        <strain evidence="3">NIES-3785</strain>
    </source>
</reference>
<name>A0A8J4LZG8_9CHLO</name>
<feature type="coiled-coil region" evidence="1">
    <location>
        <begin position="1"/>
        <end position="49"/>
    </location>
</feature>
<feature type="compositionally biased region" description="Polar residues" evidence="2">
    <location>
        <begin position="569"/>
        <end position="578"/>
    </location>
</feature>
<dbReference type="AlphaFoldDB" id="A0A8J4LZG8"/>
<gene>
    <name evidence="3" type="ORF">Vretimale_19214</name>
</gene>
<dbReference type="Proteomes" id="UP000722791">
    <property type="component" value="Unassembled WGS sequence"/>
</dbReference>
<dbReference type="SUPFAM" id="SSF57997">
    <property type="entry name" value="Tropomyosin"/>
    <property type="match status" value="1"/>
</dbReference>
<feature type="compositionally biased region" description="Gly residues" evidence="2">
    <location>
        <begin position="395"/>
        <end position="407"/>
    </location>
</feature>
<comment type="caution">
    <text evidence="3">The sequence shown here is derived from an EMBL/GenBank/DDBJ whole genome shotgun (WGS) entry which is preliminary data.</text>
</comment>
<dbReference type="PANTHER" id="PTHR19327">
    <property type="entry name" value="GOLGIN"/>
    <property type="match status" value="1"/>
</dbReference>
<proteinExistence type="predicted"/>
<evidence type="ECO:0000313" key="4">
    <source>
        <dbReference type="Proteomes" id="UP000722791"/>
    </source>
</evidence>
<dbReference type="PANTHER" id="PTHR19327:SF0">
    <property type="entry name" value="GOLGIN SUBFAMILY A MEMBER 4"/>
    <property type="match status" value="1"/>
</dbReference>
<evidence type="ECO:0000313" key="3">
    <source>
        <dbReference type="EMBL" id="GIM16591.1"/>
    </source>
</evidence>
<feature type="coiled-coil region" evidence="1">
    <location>
        <begin position="88"/>
        <end position="122"/>
    </location>
</feature>
<feature type="region of interest" description="Disordered" evidence="2">
    <location>
        <begin position="560"/>
        <end position="581"/>
    </location>
</feature>
<feature type="compositionally biased region" description="Polar residues" evidence="2">
    <location>
        <begin position="365"/>
        <end position="382"/>
    </location>
</feature>
<protein>
    <submittedName>
        <fullName evidence="3">Uncharacterized protein</fullName>
    </submittedName>
</protein>